<evidence type="ECO:0000256" key="9">
    <source>
        <dbReference type="SAM" id="MobiDB-lite"/>
    </source>
</evidence>
<evidence type="ECO:0000256" key="4">
    <source>
        <dbReference type="ARBA" id="ARBA00015388"/>
    </source>
</evidence>
<evidence type="ECO:0000256" key="5">
    <source>
        <dbReference type="ARBA" id="ARBA00022692"/>
    </source>
</evidence>
<proteinExistence type="inferred from homology"/>
<keyword evidence="5 8" id="KW-0812">Transmembrane</keyword>
<evidence type="ECO:0000313" key="11">
    <source>
        <dbReference type="Proteomes" id="UP000243308"/>
    </source>
</evidence>
<accession>A0A086TJH8</accession>
<evidence type="ECO:0000256" key="7">
    <source>
        <dbReference type="ARBA" id="ARBA00023136"/>
    </source>
</evidence>
<dbReference type="PANTHER" id="PTHR12385">
    <property type="entry name" value="CHOLINE TRANSPORTER-LIKE (SLC FAMILY 44)"/>
    <property type="match status" value="1"/>
</dbReference>
<evidence type="ECO:0000256" key="6">
    <source>
        <dbReference type="ARBA" id="ARBA00022989"/>
    </source>
</evidence>
<feature type="transmembrane region" description="Helical" evidence="8">
    <location>
        <begin position="172"/>
        <end position="198"/>
    </location>
</feature>
<reference evidence="10 11" key="1">
    <citation type="submission" date="2011-02" db="EMBL/GenBank/DDBJ databases">
        <title>The Genome Sequence of Mortierella verticillata NRRL 6337.</title>
        <authorList>
            <consortium name="The Broad Institute Genome Sequencing Platform"/>
            <person name="Russ C."/>
            <person name="Cuomo C."/>
            <person name="Burger G."/>
            <person name="Gray M.W."/>
            <person name="Holland P.W.H."/>
            <person name="King N."/>
            <person name="Lang F.B.F."/>
            <person name="Roger A.J."/>
            <person name="Ruiz-Trillo I."/>
            <person name="Young S.K."/>
            <person name="Zeng Q."/>
            <person name="Gargeya S."/>
            <person name="Alvarado L."/>
            <person name="Berlin A."/>
            <person name="Chapman S.B."/>
            <person name="Chen Z."/>
            <person name="Freedman E."/>
            <person name="Gellesch M."/>
            <person name="Goldberg J."/>
            <person name="Griggs A."/>
            <person name="Gujja S."/>
            <person name="Heilman E."/>
            <person name="Heiman D."/>
            <person name="Howarth C."/>
            <person name="Mehta T."/>
            <person name="Neiman D."/>
            <person name="Pearson M."/>
            <person name="Roberts A."/>
            <person name="Saif S."/>
            <person name="Shea T."/>
            <person name="Shenoy N."/>
            <person name="Sisk P."/>
            <person name="Stolte C."/>
            <person name="Sykes S."/>
            <person name="White J."/>
            <person name="Yandava C."/>
            <person name="Haas B."/>
            <person name="Nusbaum C."/>
            <person name="Birren B."/>
        </authorList>
    </citation>
    <scope>NUCLEOTIDE SEQUENCE [LARGE SCALE GENOMIC DNA]</scope>
    <source>
        <strain evidence="10 11">NRRL 6337</strain>
    </source>
</reference>
<feature type="transmembrane region" description="Helical" evidence="8">
    <location>
        <begin position="320"/>
        <end position="350"/>
    </location>
</feature>
<keyword evidence="6 8" id="KW-1133">Transmembrane helix</keyword>
<comment type="similarity">
    <text evidence="3 8">Belongs to the CTL (choline transporter-like) family.</text>
</comment>
<feature type="transmembrane region" description="Helical" evidence="8">
    <location>
        <begin position="457"/>
        <end position="482"/>
    </location>
</feature>
<evidence type="ECO:0000256" key="8">
    <source>
        <dbReference type="RuleBase" id="RU368066"/>
    </source>
</evidence>
<sequence length="565" mass="62644">MAQYYHLPDKPHYLQQQHPVPYGVHPQPTYPPQHPVPYGVHPQPTYQPHHLQGRWGHDPVAQQYAYSGSPLPPPQTSWTPSLPAHSPPQQSSYPEYELASIGHQAPPYGAGILESEKPEKFKPSPKYNDLWAMIAFLIQMAGFMVLSAFAVNNIIKAGIIKSGDKGIIEKDFFLSTNVMMTFALGIGISVVYSYLYLLLTQLFPLWSMPATYWFIMFVFFGSAGFYLYSQIWVTAALFLFLGVVFTKTYLNARERIKSSAVLLKEVTAIARHSPAVFFLSFIGLFLQLLCNIHILIVITGLRQMFSAKGSSDPLHICLHIVAYFSFYWLSQVLTNIVHVTISGVFATHYFKSGSGSPTWASLKRSCTTSFGTVCFGGLIYAVIQTIKKILDFLRGDGNHCLACIFEGCFHLINEALEFITPLVYCEVAIYGKPFVPAAKDVFKIVKDRGLDAVLNDIIISTVWGIGAFFGAFVAAVSCQYYLMMTMGGEGGDNVKDHVLEVWIVTGLTFFLGMQVISTAGAVIHSGVATIFVALAEDPDALAKTKPEFFARIQAAYPDIVQGVHH</sequence>
<gene>
    <name evidence="10" type="ORF">MVEG_11744</name>
</gene>
<dbReference type="EMBL" id="KN042433">
    <property type="protein sequence ID" value="KFH62105.1"/>
    <property type="molecule type" value="Genomic_DNA"/>
</dbReference>
<feature type="region of interest" description="Disordered" evidence="9">
    <location>
        <begin position="15"/>
        <end position="93"/>
    </location>
</feature>
<dbReference type="Pfam" id="PF04515">
    <property type="entry name" value="Choline_transpo"/>
    <property type="match status" value="1"/>
</dbReference>
<dbReference type="GO" id="GO:0005886">
    <property type="term" value="C:plasma membrane"/>
    <property type="evidence" value="ECO:0007669"/>
    <property type="project" value="UniProtKB-SubCell"/>
</dbReference>
<keyword evidence="11" id="KW-1185">Reference proteome</keyword>
<comment type="subcellular location">
    <subcellularLocation>
        <location evidence="8">Cell membrane</location>
        <topology evidence="8">Multi-pass membrane protein</topology>
    </subcellularLocation>
    <subcellularLocation>
        <location evidence="2">Membrane</location>
        <topology evidence="2">Multi-pass membrane protein</topology>
    </subcellularLocation>
</comment>
<feature type="transmembrane region" description="Helical" evidence="8">
    <location>
        <begin position="210"/>
        <end position="228"/>
    </location>
</feature>
<feature type="transmembrane region" description="Helical" evidence="8">
    <location>
        <begin position="272"/>
        <end position="299"/>
    </location>
</feature>
<dbReference type="AlphaFoldDB" id="A0A086TJH8"/>
<dbReference type="OrthoDB" id="44736at2759"/>
<feature type="transmembrane region" description="Helical" evidence="8">
    <location>
        <begin position="130"/>
        <end position="151"/>
    </location>
</feature>
<evidence type="ECO:0000256" key="2">
    <source>
        <dbReference type="ARBA" id="ARBA00004141"/>
    </source>
</evidence>
<dbReference type="InterPro" id="IPR007603">
    <property type="entry name" value="Choline_transptr-like"/>
</dbReference>
<feature type="transmembrane region" description="Helical" evidence="8">
    <location>
        <begin position="502"/>
        <end position="535"/>
    </location>
</feature>
<evidence type="ECO:0000256" key="3">
    <source>
        <dbReference type="ARBA" id="ARBA00007168"/>
    </source>
</evidence>
<evidence type="ECO:0000313" key="10">
    <source>
        <dbReference type="EMBL" id="KFH62105.1"/>
    </source>
</evidence>
<feature type="transmembrane region" description="Helical" evidence="8">
    <location>
        <begin position="362"/>
        <end position="383"/>
    </location>
</feature>
<name>A0A086TJH8_9FUNG</name>
<dbReference type="GO" id="GO:0022857">
    <property type="term" value="F:transmembrane transporter activity"/>
    <property type="evidence" value="ECO:0007669"/>
    <property type="project" value="UniProtKB-UniRule"/>
</dbReference>
<dbReference type="Proteomes" id="UP000243308">
    <property type="component" value="Unassembled WGS sequence"/>
</dbReference>
<keyword evidence="7 8" id="KW-0472">Membrane</keyword>
<evidence type="ECO:0000256" key="1">
    <source>
        <dbReference type="ARBA" id="ARBA00002957"/>
    </source>
</evidence>
<organism evidence="10 11">
    <name type="scientific">Podila verticillata NRRL 6337</name>
    <dbReference type="NCBI Taxonomy" id="1069443"/>
    <lineage>
        <taxon>Eukaryota</taxon>
        <taxon>Fungi</taxon>
        <taxon>Fungi incertae sedis</taxon>
        <taxon>Mucoromycota</taxon>
        <taxon>Mortierellomycotina</taxon>
        <taxon>Mortierellomycetes</taxon>
        <taxon>Mortierellales</taxon>
        <taxon>Mortierellaceae</taxon>
        <taxon>Podila</taxon>
    </lineage>
</organism>
<protein>
    <recommendedName>
        <fullName evidence="4 8">Protein PNS1</fullName>
    </recommendedName>
</protein>
<comment type="function">
    <text evidence="1 8">Probably involved in transport through the plasma membrane.</text>
</comment>
<dbReference type="PANTHER" id="PTHR12385:SF4">
    <property type="entry name" value="PROTEIN PNS1"/>
    <property type="match status" value="1"/>
</dbReference>